<dbReference type="GO" id="GO:0006083">
    <property type="term" value="P:acetate metabolic process"/>
    <property type="evidence" value="ECO:0007669"/>
    <property type="project" value="InterPro"/>
</dbReference>
<feature type="domain" description="Acetyl-CoA hydrolase/transferase N-terminal" evidence="3">
    <location>
        <begin position="5"/>
        <end position="183"/>
    </location>
</feature>
<gene>
    <name evidence="5" type="ORF">BET01_06120</name>
</gene>
<dbReference type="PANTHER" id="PTHR21432:SF20">
    <property type="entry name" value="ACETYL-COA HYDROLASE"/>
    <property type="match status" value="1"/>
</dbReference>
<name>A0A419SYC8_9FIRM</name>
<dbReference type="AlphaFoldDB" id="A0A419SYC8"/>
<comment type="similarity">
    <text evidence="1">Belongs to the acetyl-CoA hydrolase/transferase family.</text>
</comment>
<sequence>MDWRKIYASKLKSPQEAVKIIKTGDTVLIAHAAAEPDSLVSAMVDHVVEQDLREIHIVQQHDMGSCKFFEPGMEKHFRYTSLFVGARSRSFIAEGKGDFTPCFFNRIPNYVTQTDSADVFLATLSLPDEHGYCSYGLSCDFAKEVGEQRRTKVIASVNPNMPRVMGDNFIHVSNLEAIVESSEPIHEHGRPVIGEVEEKIGANIATLVKDGDCLQLGIGAIPDAVLKFLGDKKDLGIHSEMISDGLIDLYEKGAITGKKKNIDREKMIITFMMGTRRLYDFVHDNPAICMMPVSYVNDPFVISQNDNVVSINSALQIDLMGQVCAEAIGLKQYSAVGGQMDFVRGASASKGGRSIIAFGSTTKGGAISKIVPFLTEGAAVTTSRNDVDYIVTEYGIARLKGKCLRERARELIKIAAPAFREELSREFEKRFGEVLLV</sequence>
<dbReference type="Gene3D" id="3.30.750.70">
    <property type="entry name" value="4-hydroxybutyrate coenzyme like domains"/>
    <property type="match status" value="1"/>
</dbReference>
<keyword evidence="2 5" id="KW-0808">Transferase</keyword>
<feature type="domain" description="Acetyl-CoA hydrolase/transferase C-terminal" evidence="4">
    <location>
        <begin position="274"/>
        <end position="426"/>
    </location>
</feature>
<dbReference type="Gene3D" id="3.40.1080.10">
    <property type="entry name" value="Glutaconate Coenzyme A-transferase"/>
    <property type="match status" value="1"/>
</dbReference>
<evidence type="ECO:0000256" key="2">
    <source>
        <dbReference type="ARBA" id="ARBA00022679"/>
    </source>
</evidence>
<accession>A0A419SYC8</accession>
<dbReference type="OrthoDB" id="9801795at2"/>
<dbReference type="RefSeq" id="WP_120197691.1">
    <property type="nucleotide sequence ID" value="NZ_MCIA01000031.1"/>
</dbReference>
<dbReference type="Pfam" id="PF13336">
    <property type="entry name" value="AcetylCoA_hyd_C"/>
    <property type="match status" value="1"/>
</dbReference>
<reference evidence="5 6" key="1">
    <citation type="submission" date="2016-08" db="EMBL/GenBank/DDBJ databases">
        <title>A new outlook on sporulation: Clostridium algidixylanolyticum.</title>
        <authorList>
            <person name="Poppleton D.I."/>
            <person name="Gribaldo S."/>
        </authorList>
    </citation>
    <scope>NUCLEOTIDE SEQUENCE [LARGE SCALE GENOMIC DNA]</scope>
    <source>
        <strain evidence="5 6">SPL73</strain>
    </source>
</reference>
<dbReference type="GO" id="GO:0008775">
    <property type="term" value="F:acetate CoA-transferase activity"/>
    <property type="evidence" value="ECO:0007669"/>
    <property type="project" value="InterPro"/>
</dbReference>
<evidence type="ECO:0000256" key="1">
    <source>
        <dbReference type="ARBA" id="ARBA00009632"/>
    </source>
</evidence>
<evidence type="ECO:0000259" key="3">
    <source>
        <dbReference type="Pfam" id="PF02550"/>
    </source>
</evidence>
<dbReference type="Pfam" id="PF02550">
    <property type="entry name" value="AcetylCoA_hydro"/>
    <property type="match status" value="1"/>
</dbReference>
<comment type="caution">
    <text evidence="5">The sequence shown here is derived from an EMBL/GenBank/DDBJ whole genome shotgun (WGS) entry which is preliminary data.</text>
</comment>
<dbReference type="InterPro" id="IPR003702">
    <property type="entry name" value="ActCoA_hydro_N"/>
</dbReference>
<evidence type="ECO:0000259" key="4">
    <source>
        <dbReference type="Pfam" id="PF13336"/>
    </source>
</evidence>
<evidence type="ECO:0000313" key="6">
    <source>
        <dbReference type="Proteomes" id="UP000284277"/>
    </source>
</evidence>
<dbReference type="InterPro" id="IPR046433">
    <property type="entry name" value="ActCoA_hydro"/>
</dbReference>
<dbReference type="InterPro" id="IPR037171">
    <property type="entry name" value="NagB/RpiA_transferase-like"/>
</dbReference>
<dbReference type="InterPro" id="IPR038460">
    <property type="entry name" value="AcetylCoA_hyd_C_sf"/>
</dbReference>
<dbReference type="PANTHER" id="PTHR21432">
    <property type="entry name" value="ACETYL-COA HYDROLASE-RELATED"/>
    <property type="match status" value="1"/>
</dbReference>
<dbReference type="EMBL" id="MCIA01000031">
    <property type="protein sequence ID" value="RKD30169.1"/>
    <property type="molecule type" value="Genomic_DNA"/>
</dbReference>
<organism evidence="5 6">
    <name type="scientific">Lacrimispora algidixylanolytica</name>
    <dbReference type="NCBI Taxonomy" id="94868"/>
    <lineage>
        <taxon>Bacteria</taxon>
        <taxon>Bacillati</taxon>
        <taxon>Bacillota</taxon>
        <taxon>Clostridia</taxon>
        <taxon>Lachnospirales</taxon>
        <taxon>Lachnospiraceae</taxon>
        <taxon>Lacrimispora</taxon>
    </lineage>
</organism>
<evidence type="ECO:0000313" key="5">
    <source>
        <dbReference type="EMBL" id="RKD30169.1"/>
    </source>
</evidence>
<dbReference type="Proteomes" id="UP000284277">
    <property type="component" value="Unassembled WGS sequence"/>
</dbReference>
<keyword evidence="6" id="KW-1185">Reference proteome</keyword>
<protein>
    <submittedName>
        <fullName evidence="5">4-hydroxybutyrate CoA-transferase</fullName>
    </submittedName>
</protein>
<proteinExistence type="inferred from homology"/>
<dbReference type="SUPFAM" id="SSF100950">
    <property type="entry name" value="NagB/RpiA/CoA transferase-like"/>
    <property type="match status" value="2"/>
</dbReference>
<dbReference type="Gene3D" id="3.40.1080.20">
    <property type="entry name" value="Acetyl-CoA hydrolase/transferase C-terminal domain"/>
    <property type="match status" value="1"/>
</dbReference>
<dbReference type="InterPro" id="IPR026888">
    <property type="entry name" value="AcetylCoA_hyd_C"/>
</dbReference>